<sequence>MVVDRDGAVEADADESASARAASEQLVRAIPGMRRDVRPAAIATDVRLPEIGGDGISVFLEHAEGVALSVLEAYRLDAGEVVPGTLEAHSERRQICS</sequence>
<accession>A0A1V2TF24</accession>
<name>A0A1V2TF24_9NOCA</name>
<protein>
    <submittedName>
        <fullName evidence="2">Uncharacterized protein</fullName>
    </submittedName>
</protein>
<dbReference type="EMBL" id="MUMY01000011">
    <property type="protein sequence ID" value="ONM48073.1"/>
    <property type="molecule type" value="Genomic_DNA"/>
</dbReference>
<reference evidence="2 3" key="1">
    <citation type="journal article" date="2016" name="Antonie Van Leeuwenhoek">
        <title>Nocardia donostiensis sp. nov., isolated from human respiratory specimens.</title>
        <authorList>
            <person name="Ercibengoa M."/>
            <person name="Bell M."/>
            <person name="Marimon J.M."/>
            <person name="Humrighouse B."/>
            <person name="Klenk H.P."/>
            <person name="Potter G."/>
            <person name="Perez-Trallero E."/>
        </authorList>
    </citation>
    <scope>NUCLEOTIDE SEQUENCE [LARGE SCALE GENOMIC DNA]</scope>
    <source>
        <strain evidence="2 3">X1655</strain>
    </source>
</reference>
<organism evidence="2 3">
    <name type="scientific">Nocardia donostiensis</name>
    <dbReference type="NCBI Taxonomy" id="1538463"/>
    <lineage>
        <taxon>Bacteria</taxon>
        <taxon>Bacillati</taxon>
        <taxon>Actinomycetota</taxon>
        <taxon>Actinomycetes</taxon>
        <taxon>Mycobacteriales</taxon>
        <taxon>Nocardiaceae</taxon>
        <taxon>Nocardia</taxon>
    </lineage>
</organism>
<evidence type="ECO:0000256" key="1">
    <source>
        <dbReference type="SAM" id="MobiDB-lite"/>
    </source>
</evidence>
<feature type="region of interest" description="Disordered" evidence="1">
    <location>
        <begin position="1"/>
        <end position="21"/>
    </location>
</feature>
<comment type="caution">
    <text evidence="2">The sequence shown here is derived from an EMBL/GenBank/DDBJ whole genome shotgun (WGS) entry which is preliminary data.</text>
</comment>
<evidence type="ECO:0000313" key="2">
    <source>
        <dbReference type="EMBL" id="ONM48073.1"/>
    </source>
</evidence>
<evidence type="ECO:0000313" key="3">
    <source>
        <dbReference type="Proteomes" id="UP000188836"/>
    </source>
</evidence>
<dbReference type="AlphaFoldDB" id="A0A1V2TF24"/>
<proteinExistence type="predicted"/>
<gene>
    <name evidence="2" type="ORF">B0T46_13705</name>
</gene>
<keyword evidence="3" id="KW-1185">Reference proteome</keyword>
<dbReference type="Proteomes" id="UP000188836">
    <property type="component" value="Unassembled WGS sequence"/>
</dbReference>